<evidence type="ECO:0000313" key="9">
    <source>
        <dbReference type="Proteomes" id="UP000824202"/>
    </source>
</evidence>
<evidence type="ECO:0000256" key="3">
    <source>
        <dbReference type="ARBA" id="ARBA00022763"/>
    </source>
</evidence>
<evidence type="ECO:0000313" key="8">
    <source>
        <dbReference type="EMBL" id="HIX02810.1"/>
    </source>
</evidence>
<dbReference type="InterPro" id="IPR037278">
    <property type="entry name" value="ARFGAP/RecO"/>
</dbReference>
<evidence type="ECO:0000256" key="2">
    <source>
        <dbReference type="ARBA" id="ARBA00021310"/>
    </source>
</evidence>
<dbReference type="InterPro" id="IPR042242">
    <property type="entry name" value="RecO_C"/>
</dbReference>
<evidence type="ECO:0000256" key="5">
    <source>
        <dbReference type="ARBA" id="ARBA00023204"/>
    </source>
</evidence>
<accession>A0A9D1UYG8</accession>
<protein>
    <recommendedName>
        <fullName evidence="2">DNA repair protein RecO</fullName>
    </recommendedName>
    <alternativeName>
        <fullName evidence="6">Recombination protein O</fullName>
    </alternativeName>
</protein>
<evidence type="ECO:0000259" key="7">
    <source>
        <dbReference type="Pfam" id="PF11967"/>
    </source>
</evidence>
<dbReference type="SUPFAM" id="SSF57863">
    <property type="entry name" value="ArfGap/RecO-like zinc finger"/>
    <property type="match status" value="1"/>
</dbReference>
<dbReference type="PANTHER" id="PTHR33991">
    <property type="entry name" value="DNA REPAIR PROTEIN RECO"/>
    <property type="match status" value="1"/>
</dbReference>
<dbReference type="NCBIfam" id="TIGR00613">
    <property type="entry name" value="reco"/>
    <property type="match status" value="1"/>
</dbReference>
<name>A0A9D1UYG8_9BACT</name>
<dbReference type="GO" id="GO:0043590">
    <property type="term" value="C:bacterial nucleoid"/>
    <property type="evidence" value="ECO:0007669"/>
    <property type="project" value="TreeGrafter"/>
</dbReference>
<evidence type="ECO:0000256" key="4">
    <source>
        <dbReference type="ARBA" id="ARBA00023172"/>
    </source>
</evidence>
<dbReference type="Gene3D" id="1.20.1440.120">
    <property type="entry name" value="Recombination protein O, C-terminal domain"/>
    <property type="match status" value="1"/>
</dbReference>
<organism evidence="8 9">
    <name type="scientific">Candidatus Odoribacter faecigallinarum</name>
    <dbReference type="NCBI Taxonomy" id="2838706"/>
    <lineage>
        <taxon>Bacteria</taxon>
        <taxon>Pseudomonadati</taxon>
        <taxon>Bacteroidota</taxon>
        <taxon>Bacteroidia</taxon>
        <taxon>Bacteroidales</taxon>
        <taxon>Odoribacteraceae</taxon>
        <taxon>Odoribacter</taxon>
    </lineage>
</organism>
<evidence type="ECO:0000256" key="6">
    <source>
        <dbReference type="ARBA" id="ARBA00033409"/>
    </source>
</evidence>
<sequence>METCRGIILNTVPFSDTQKIIHLYAKEKGYLSMLSPSSVFKRKNAPLHLLQITEVEYLENPKGGLHKLKSAAPLVQLPALYFDVVKMNIILLWGEILSRLLRNEGPNEPLFDFITRSVEYLNASEGDTANFNLYFLYRLAAPLGYRINTDTWQPGALFNPHDGCFHLPGTTANTISGPNTARIIHRLCTCQTADLAAIPLNRDARNILLDTVLAYYRIHLGADFNLKSLDILREIFS</sequence>
<dbReference type="GO" id="GO:0006302">
    <property type="term" value="P:double-strand break repair"/>
    <property type="evidence" value="ECO:0007669"/>
    <property type="project" value="TreeGrafter"/>
</dbReference>
<dbReference type="Pfam" id="PF02565">
    <property type="entry name" value="RecO_C"/>
    <property type="match status" value="1"/>
</dbReference>
<dbReference type="Pfam" id="PF11967">
    <property type="entry name" value="RecO_N"/>
    <property type="match status" value="1"/>
</dbReference>
<dbReference type="PANTHER" id="PTHR33991:SF1">
    <property type="entry name" value="DNA REPAIR PROTEIN RECO"/>
    <property type="match status" value="1"/>
</dbReference>
<proteinExistence type="inferred from homology"/>
<comment type="caution">
    <text evidence="8">The sequence shown here is derived from an EMBL/GenBank/DDBJ whole genome shotgun (WGS) entry which is preliminary data.</text>
</comment>
<dbReference type="GO" id="GO:0006310">
    <property type="term" value="P:DNA recombination"/>
    <property type="evidence" value="ECO:0007669"/>
    <property type="project" value="UniProtKB-KW"/>
</dbReference>
<dbReference type="InterPro" id="IPR022572">
    <property type="entry name" value="DNA_rep/recomb_RecO_N"/>
</dbReference>
<dbReference type="Proteomes" id="UP000824202">
    <property type="component" value="Unassembled WGS sequence"/>
</dbReference>
<dbReference type="EMBL" id="DXFT01000030">
    <property type="protein sequence ID" value="HIX02810.1"/>
    <property type="molecule type" value="Genomic_DNA"/>
</dbReference>
<gene>
    <name evidence="8" type="primary">recO</name>
    <name evidence="8" type="ORF">H9863_01675</name>
</gene>
<dbReference type="InterPro" id="IPR003717">
    <property type="entry name" value="RecO"/>
</dbReference>
<feature type="domain" description="DNA replication/recombination mediator RecO N-terminal" evidence="7">
    <location>
        <begin position="1"/>
        <end position="72"/>
    </location>
</feature>
<evidence type="ECO:0000256" key="1">
    <source>
        <dbReference type="ARBA" id="ARBA00007452"/>
    </source>
</evidence>
<comment type="similarity">
    <text evidence="1">Belongs to the RecO family.</text>
</comment>
<dbReference type="AlphaFoldDB" id="A0A9D1UYG8"/>
<reference evidence="8" key="1">
    <citation type="journal article" date="2021" name="PeerJ">
        <title>Extensive microbial diversity within the chicken gut microbiome revealed by metagenomics and culture.</title>
        <authorList>
            <person name="Gilroy R."/>
            <person name="Ravi A."/>
            <person name="Getino M."/>
            <person name="Pursley I."/>
            <person name="Horton D.L."/>
            <person name="Alikhan N.F."/>
            <person name="Baker D."/>
            <person name="Gharbi K."/>
            <person name="Hall N."/>
            <person name="Watson M."/>
            <person name="Adriaenssens E.M."/>
            <person name="Foster-Nyarko E."/>
            <person name="Jarju S."/>
            <person name="Secka A."/>
            <person name="Antonio M."/>
            <person name="Oren A."/>
            <person name="Chaudhuri R.R."/>
            <person name="La Ragione R."/>
            <person name="Hildebrand F."/>
            <person name="Pallen M.J."/>
        </authorList>
    </citation>
    <scope>NUCLEOTIDE SEQUENCE</scope>
    <source>
        <strain evidence="8">23274</strain>
    </source>
</reference>
<keyword evidence="4" id="KW-0233">DNA recombination</keyword>
<keyword evidence="3" id="KW-0227">DNA damage</keyword>
<keyword evidence="5" id="KW-0234">DNA repair</keyword>
<dbReference type="Gene3D" id="2.40.50.140">
    <property type="entry name" value="Nucleic acid-binding proteins"/>
    <property type="match status" value="1"/>
</dbReference>
<dbReference type="InterPro" id="IPR012340">
    <property type="entry name" value="NA-bd_OB-fold"/>
</dbReference>
<reference evidence="8" key="2">
    <citation type="submission" date="2021-04" db="EMBL/GenBank/DDBJ databases">
        <authorList>
            <person name="Gilroy R."/>
        </authorList>
    </citation>
    <scope>NUCLEOTIDE SEQUENCE</scope>
    <source>
        <strain evidence="8">23274</strain>
    </source>
</reference>